<feature type="transmembrane region" description="Helical" evidence="6">
    <location>
        <begin position="335"/>
        <end position="358"/>
    </location>
</feature>
<dbReference type="Pfam" id="PF03739">
    <property type="entry name" value="LptF_LptG"/>
    <property type="match status" value="1"/>
</dbReference>
<evidence type="ECO:0000256" key="1">
    <source>
        <dbReference type="ARBA" id="ARBA00004651"/>
    </source>
</evidence>
<evidence type="ECO:0000256" key="3">
    <source>
        <dbReference type="ARBA" id="ARBA00022692"/>
    </source>
</evidence>
<keyword evidence="3 6" id="KW-0812">Transmembrane</keyword>
<evidence type="ECO:0000313" key="8">
    <source>
        <dbReference type="Proteomes" id="UP001156882"/>
    </source>
</evidence>
<evidence type="ECO:0000256" key="6">
    <source>
        <dbReference type="SAM" id="Phobius"/>
    </source>
</evidence>
<keyword evidence="4 6" id="KW-1133">Transmembrane helix</keyword>
<dbReference type="InterPro" id="IPR005495">
    <property type="entry name" value="LptG/LptF_permease"/>
</dbReference>
<protein>
    <submittedName>
        <fullName evidence="7">LPS export ABC transporter permease LptG</fullName>
    </submittedName>
</protein>
<comment type="caution">
    <text evidence="7">The sequence shown here is derived from an EMBL/GenBank/DDBJ whole genome shotgun (WGS) entry which is preliminary data.</text>
</comment>
<evidence type="ECO:0000256" key="2">
    <source>
        <dbReference type="ARBA" id="ARBA00022475"/>
    </source>
</evidence>
<keyword evidence="8" id="KW-1185">Reference proteome</keyword>
<dbReference type="PANTHER" id="PTHR33529:SF2">
    <property type="entry name" value="LIPOPOLYSACCHARIDE EXPORT SYSTEM PERMEASE PROTEIN LPTG"/>
    <property type="match status" value="1"/>
</dbReference>
<evidence type="ECO:0000313" key="7">
    <source>
        <dbReference type="EMBL" id="GLS24073.1"/>
    </source>
</evidence>
<dbReference type="NCBIfam" id="TIGR04408">
    <property type="entry name" value="LptG_lptG"/>
    <property type="match status" value="1"/>
</dbReference>
<evidence type="ECO:0000256" key="5">
    <source>
        <dbReference type="ARBA" id="ARBA00023136"/>
    </source>
</evidence>
<sequence length="363" mass="39348">MILTSTLGRYLSRRFLAAIFGVLAFLFVMIFLLDFADTTRRAGDMPHVAITSIAAISLLRTPSVIEQTLPFVFLFGAIICFVNLSLRLELVVMRAAGLSVWQFLLPPLVCAIMLGVLAAIGFNPISATLKARSDLLDAKVFGARQEGDSDKVFWIRQRSADGQAVIHALAENADDGTLSGVTIYAFDLDNRFTKRLEADTAKLDKRVWHLSNVREFVPNQEPQSMETLDFPTLLTKAQVDQNFAVAADSVSFWRLPSAIAQQGAAGLEANDYRLQYQVLLARPMLLVAMVLIAATVSLRFARLGGIGVMVLSGIGAGFVLYVVTKMARDLGVAGLVNPAAAAWTPAVVGVLIGFTVLLNQEDG</sequence>
<comment type="subcellular location">
    <subcellularLocation>
        <location evidence="1">Cell membrane</location>
        <topology evidence="1">Multi-pass membrane protein</topology>
    </subcellularLocation>
</comment>
<dbReference type="InterPro" id="IPR030923">
    <property type="entry name" value="LptG"/>
</dbReference>
<dbReference type="EMBL" id="BSPC01000096">
    <property type="protein sequence ID" value="GLS24073.1"/>
    <property type="molecule type" value="Genomic_DNA"/>
</dbReference>
<dbReference type="PANTHER" id="PTHR33529">
    <property type="entry name" value="SLR0882 PROTEIN-RELATED"/>
    <property type="match status" value="1"/>
</dbReference>
<feature type="transmembrane region" description="Helical" evidence="6">
    <location>
        <begin position="100"/>
        <end position="122"/>
    </location>
</feature>
<feature type="transmembrane region" description="Helical" evidence="6">
    <location>
        <begin position="15"/>
        <end position="33"/>
    </location>
</feature>
<feature type="transmembrane region" description="Helical" evidence="6">
    <location>
        <begin position="279"/>
        <end position="298"/>
    </location>
</feature>
<reference evidence="8" key="1">
    <citation type="journal article" date="2019" name="Int. J. Syst. Evol. Microbiol.">
        <title>The Global Catalogue of Microorganisms (GCM) 10K type strain sequencing project: providing services to taxonomists for standard genome sequencing and annotation.</title>
        <authorList>
            <consortium name="The Broad Institute Genomics Platform"/>
            <consortium name="The Broad Institute Genome Sequencing Center for Infectious Disease"/>
            <person name="Wu L."/>
            <person name="Ma J."/>
        </authorList>
    </citation>
    <scope>NUCLEOTIDE SEQUENCE [LARGE SCALE GENOMIC DNA]</scope>
    <source>
        <strain evidence="8">NBRC 101365</strain>
    </source>
</reference>
<keyword evidence="5 6" id="KW-0472">Membrane</keyword>
<accession>A0ABQ6CUS7</accession>
<feature type="transmembrane region" description="Helical" evidence="6">
    <location>
        <begin position="68"/>
        <end position="88"/>
    </location>
</feature>
<feature type="transmembrane region" description="Helical" evidence="6">
    <location>
        <begin position="304"/>
        <end position="323"/>
    </location>
</feature>
<gene>
    <name evidence="7" type="ORF">GCM10007874_70940</name>
</gene>
<dbReference type="Proteomes" id="UP001156882">
    <property type="component" value="Unassembled WGS sequence"/>
</dbReference>
<keyword evidence="2" id="KW-1003">Cell membrane</keyword>
<dbReference type="RefSeq" id="WP_284316995.1">
    <property type="nucleotide sequence ID" value="NZ_BSPC01000096.1"/>
</dbReference>
<name>A0ABQ6CUS7_9HYPH</name>
<organism evidence="7 8">
    <name type="scientific">Labrys miyagiensis</name>
    <dbReference type="NCBI Taxonomy" id="346912"/>
    <lineage>
        <taxon>Bacteria</taxon>
        <taxon>Pseudomonadati</taxon>
        <taxon>Pseudomonadota</taxon>
        <taxon>Alphaproteobacteria</taxon>
        <taxon>Hyphomicrobiales</taxon>
        <taxon>Xanthobacteraceae</taxon>
        <taxon>Labrys</taxon>
    </lineage>
</organism>
<proteinExistence type="predicted"/>
<evidence type="ECO:0000256" key="4">
    <source>
        <dbReference type="ARBA" id="ARBA00022989"/>
    </source>
</evidence>